<dbReference type="Pfam" id="PF14646">
    <property type="entry name" value="MYCBPAP"/>
    <property type="match status" value="1"/>
</dbReference>
<evidence type="ECO:0000313" key="3">
    <source>
        <dbReference type="Proteomes" id="UP000319801"/>
    </source>
</evidence>
<dbReference type="OrthoDB" id="10263316at2759"/>
<evidence type="ECO:0000256" key="1">
    <source>
        <dbReference type="SAM" id="MobiDB-lite"/>
    </source>
</evidence>
<feature type="compositionally biased region" description="Basic and acidic residues" evidence="1">
    <location>
        <begin position="681"/>
        <end position="717"/>
    </location>
</feature>
<dbReference type="AlphaFoldDB" id="A0A556TL81"/>
<feature type="compositionally biased region" description="Polar residues" evidence="1">
    <location>
        <begin position="34"/>
        <end position="47"/>
    </location>
</feature>
<sequence length="750" mass="84923">MASGGKAAKAAKKESRVPDKSPPDKKQGNMLDECQNSVNEEQSTSPAVNEEDIQTLSIRPEHLEKLRTPQPPKDSQKPRATSRVLVRKTRPPAVLSNGVRVAMAKRPPNDAELQPLDYTGPGGPRFDAQGMVLPHSILGSLEDFRKEMEIRGEVELVRRTPDVKKQQPLTFEEQKSGVKTKSWLSSRQDHQEHALSHWCYHMAERRRQQNFISNLLQKPVEELLMNQSDRFRETQEQRELISRGLPIFHYGYGARVGSEFWSVPQRYGDELSGIMATLTQKERGHVKPITQITQPHSTRQESGNVLSERSSSRAWSHSQYLKQRQNELRNVLNDLEYNQDPLARFDDLIVNVALLPALRISGELACWIGSTTSHQGEIGVSVCLTFEAVAGESSCSHLELKNEGSTAIYYSWQKLELPHRFPEAKTQRHTQHFYFNTATAMILPGDIVRILFTFKSMHPGIMKEAWKLHTHPVLMGGAELQVTLNGIALYLDKTAEQRAAIELELQRREAWSVCSSLLFELLDGIRTPERPRSPAELSMTEEEQFKAQNPDLHYHHAPVEALKSLWKQAKITDLSAPEECTYGWDLSLSSLYQVILCLPPGDADTHKEGTRLCREKALGLYNTLLLQLYQSQPVSIPLTPYGIGLQLWRELLDGLSSEALRLRRLLGLSENPNWGDPQQESDSKKEPKKEEVIEKKAAPLSKDKEEKKGAGKPTAKEKAAEVYVLMEKMIDSFGKLLEEAEENQENLHDV</sequence>
<keyword evidence="3" id="KW-1185">Reference proteome</keyword>
<dbReference type="Proteomes" id="UP000319801">
    <property type="component" value="Unassembled WGS sequence"/>
</dbReference>
<organism evidence="2 3">
    <name type="scientific">Bagarius yarrelli</name>
    <name type="common">Goonch</name>
    <name type="synonym">Bagrus yarrelli</name>
    <dbReference type="NCBI Taxonomy" id="175774"/>
    <lineage>
        <taxon>Eukaryota</taxon>
        <taxon>Metazoa</taxon>
        <taxon>Chordata</taxon>
        <taxon>Craniata</taxon>
        <taxon>Vertebrata</taxon>
        <taxon>Euteleostomi</taxon>
        <taxon>Actinopterygii</taxon>
        <taxon>Neopterygii</taxon>
        <taxon>Teleostei</taxon>
        <taxon>Ostariophysi</taxon>
        <taxon>Siluriformes</taxon>
        <taxon>Sisoridae</taxon>
        <taxon>Sisorinae</taxon>
        <taxon>Bagarius</taxon>
    </lineage>
</organism>
<comment type="caution">
    <text evidence="2">The sequence shown here is derived from an EMBL/GenBank/DDBJ whole genome shotgun (WGS) entry which is preliminary data.</text>
</comment>
<accession>A0A556TL81</accession>
<dbReference type="PANTHER" id="PTHR48421">
    <property type="entry name" value="MYCBP-ASSOCIATED PROTEIN"/>
    <property type="match status" value="1"/>
</dbReference>
<dbReference type="EMBL" id="VCAZ01000004">
    <property type="protein sequence ID" value="TSK18101.1"/>
    <property type="molecule type" value="Genomic_DNA"/>
</dbReference>
<proteinExistence type="predicted"/>
<dbReference type="InterPro" id="IPR032707">
    <property type="entry name" value="MYCBPAP"/>
</dbReference>
<protein>
    <submittedName>
        <fullName evidence="2">MYCBP-associated protein</fullName>
    </submittedName>
</protein>
<name>A0A556TL81_BAGYA</name>
<feature type="region of interest" description="Disordered" evidence="1">
    <location>
        <begin position="671"/>
        <end position="717"/>
    </location>
</feature>
<gene>
    <name evidence="2" type="ORF">Baya_1481</name>
</gene>
<reference evidence="2 3" key="1">
    <citation type="journal article" date="2019" name="Genome Biol. Evol.">
        <title>Whole-Genome Sequencing of the Giant Devil Catfish, Bagarius yarrelli.</title>
        <authorList>
            <person name="Jiang W."/>
            <person name="Lv Y."/>
            <person name="Cheng L."/>
            <person name="Yang K."/>
            <person name="Chao B."/>
            <person name="Wang X."/>
            <person name="Li Y."/>
            <person name="Pan X."/>
            <person name="You X."/>
            <person name="Zhang Y."/>
            <person name="Yang J."/>
            <person name="Li J."/>
            <person name="Zhang X."/>
            <person name="Liu S."/>
            <person name="Sun C."/>
            <person name="Yang J."/>
            <person name="Shi Q."/>
        </authorList>
    </citation>
    <scope>NUCLEOTIDE SEQUENCE [LARGE SCALE GENOMIC DNA]</scope>
    <source>
        <strain evidence="2">JWS20170419001</strain>
        <tissue evidence="2">Muscle</tissue>
    </source>
</reference>
<feature type="compositionally biased region" description="Basic and acidic residues" evidence="1">
    <location>
        <begin position="11"/>
        <end position="27"/>
    </location>
</feature>
<feature type="region of interest" description="Disordered" evidence="1">
    <location>
        <begin position="1"/>
        <end position="84"/>
    </location>
</feature>
<evidence type="ECO:0000313" key="2">
    <source>
        <dbReference type="EMBL" id="TSK18101.1"/>
    </source>
</evidence>
<dbReference type="PANTHER" id="PTHR48421:SF1">
    <property type="entry name" value="MYCBP-ASSOCIATED PROTEIN"/>
    <property type="match status" value="1"/>
</dbReference>